<reference evidence="12" key="3">
    <citation type="submission" date="2011-02" db="EMBL/GenBank/DDBJ databases">
        <title>Whole genome sequencing of Leishmania donovani clinical lines reveals dynamic variation related to drug resistance.</title>
        <authorList>
            <person name="Downing T."/>
            <person name="Imamura H."/>
            <person name="Sanders M."/>
            <person name="Decuypere S."/>
            <person name="Hertz-Fowler C."/>
            <person name="Clark T.G."/>
            <person name="Rijal S."/>
            <person name="Sundar S."/>
            <person name="Quail M.A."/>
            <person name="De Doncker S."/>
            <person name="Maes I."/>
            <person name="Vanaerschot M."/>
            <person name="Stark O."/>
            <person name="Schonian G."/>
            <person name="Dujardin J.C."/>
            <person name="Berriman M."/>
        </authorList>
    </citation>
    <scope>NUCLEOTIDE SEQUENCE [LARGE SCALE GENOMIC DNA]</scope>
    <source>
        <strain evidence="12">BPK282A1</strain>
    </source>
</reference>
<dbReference type="GO" id="GO:0008270">
    <property type="term" value="F:zinc ion binding"/>
    <property type="evidence" value="ECO:0007669"/>
    <property type="project" value="UniProtKB-KW"/>
</dbReference>
<dbReference type="PANTHER" id="PTHR13555:SF36">
    <property type="entry name" value="ZINC FINGER C2HC DOMAIN-CONTAINING PROTEIN 1B"/>
    <property type="match status" value="1"/>
</dbReference>
<reference evidence="14" key="5">
    <citation type="submission" date="2019-02" db="EMBL/GenBank/DDBJ databases">
        <title>FDA dAtabase for Regulatory Grade micrObial Sequences (FDA-ARGOS): Supporting development and validation of Infectious Disease Dx tests.</title>
        <authorList>
            <person name="Duncan R."/>
            <person name="Fisher C."/>
            <person name="Tallon L."/>
            <person name="Sadzewicz L."/>
            <person name="Sengamalay N."/>
            <person name="Ott S."/>
            <person name="Godinez A."/>
            <person name="Nagaraj S."/>
            <person name="Vavikolanu K."/>
            <person name="Nadendla S."/>
            <person name="Aluvathingal J."/>
            <person name="Sichtig H."/>
        </authorList>
    </citation>
    <scope>NUCLEOTIDE SEQUENCE [LARGE SCALE GENOMIC DNA]</scope>
    <source>
        <strain evidence="14">FDAARGOS_361</strain>
    </source>
</reference>
<reference evidence="9" key="7">
    <citation type="submission" date="2020-06" db="EMBL/GenBank/DDBJ databases">
        <authorList>
            <person name="Camacho E."/>
            <person name="Gonzalez-de la Fuente S."/>
            <person name="Rastrojo A."/>
            <person name="Peiro-Pastor R."/>
            <person name="Solana JC."/>
            <person name="Tabera L."/>
            <person name="Gamarro F."/>
            <person name="Carrasco-Ramiro F."/>
            <person name="Requena JM."/>
            <person name="Aguado B."/>
        </authorList>
    </citation>
    <scope>NUCLEOTIDE SEQUENCE</scope>
</reference>
<feature type="domain" description="C2HC/C3H-type" evidence="7">
    <location>
        <begin position="352"/>
        <end position="381"/>
    </location>
</feature>
<dbReference type="EMBL" id="LR812649">
    <property type="protein sequence ID" value="CAC5431738.1"/>
    <property type="molecule type" value="Genomic_DNA"/>
</dbReference>
<dbReference type="Proteomes" id="UP000601710">
    <property type="component" value="Chromosome 29"/>
</dbReference>
<sequence length="383" mass="40786">MSATRDGPRSHSDGGFDGRSLLSEQTKLLRESTPADINFIQFLKLRLSAQQRATAQRNYWQRVQREAADSMNPNTARWQGRGGIPASAAPISTAAASSVEGASFSTYDAEHVILEHSTTSFGTLPRQDALMRATSHGAVTPPTVHQHSFEDLPAAVLKRRGAPASELTDFVAVSTTEPSEDGNSSQRRPSGPLPEEDAYVLAPFSTSSYSAAAAAAIDERPAMACGKPQVPVDVDEMKDVELEPCPHCGRTFAPARLERHVATCERHKNTLPKTKGDMKSGRARSGRKKPDRTAGGDGAAASADATANAPGAAPGGPQRWPTDTAFKPEKWRKQSAQLRNAMAGASVAVDDDRVPCPSCGRHFSDDVAARHIPICKSKGGRAA</sequence>
<feature type="compositionally biased region" description="Basic and acidic residues" evidence="6">
    <location>
        <begin position="266"/>
        <end position="280"/>
    </location>
</feature>
<dbReference type="KEGG" id="ldo:LDBPK_290300"/>
<keyword evidence="13" id="KW-1185">Reference proteome</keyword>
<feature type="compositionally biased region" description="Basic residues" evidence="6">
    <location>
        <begin position="281"/>
        <end position="290"/>
    </location>
</feature>
<accession>A0A3S7X263</accession>
<evidence type="ECO:0000313" key="8">
    <source>
        <dbReference type="EMBL" id="AYU80515.1"/>
    </source>
</evidence>
<dbReference type="Pfam" id="PF13913">
    <property type="entry name" value="zf-C2HC_2"/>
    <property type="match status" value="2"/>
</dbReference>
<dbReference type="PANTHER" id="PTHR13555">
    <property type="entry name" value="C2H2 ZINC FINGER CGI-62-RELATED"/>
    <property type="match status" value="1"/>
</dbReference>
<dbReference type="VEuPathDB" id="TriTrypDB:LDHU3_29.0400"/>
<dbReference type="EMBL" id="FR799616">
    <property type="protein sequence ID" value="CBZ35754.1"/>
    <property type="molecule type" value="Genomic_DNA"/>
</dbReference>
<keyword evidence="4" id="KW-0862">Zinc</keyword>
<feature type="region of interest" description="Disordered" evidence="6">
    <location>
        <begin position="173"/>
        <end position="196"/>
    </location>
</feature>
<keyword evidence="3 5" id="KW-0863">Zinc-finger</keyword>
<feature type="region of interest" description="Disordered" evidence="6">
    <location>
        <begin position="266"/>
        <end position="324"/>
    </location>
</feature>
<evidence type="ECO:0000313" key="12">
    <source>
        <dbReference type="Proteomes" id="UP000008980"/>
    </source>
</evidence>
<evidence type="ECO:0000313" key="11">
    <source>
        <dbReference type="EMBL" id="TPP52664.1"/>
    </source>
</evidence>
<dbReference type="Proteomes" id="UP000318447">
    <property type="component" value="Unassembled WGS sequence"/>
</dbReference>
<proteinExistence type="predicted"/>
<evidence type="ECO:0000256" key="3">
    <source>
        <dbReference type="ARBA" id="ARBA00022771"/>
    </source>
</evidence>
<keyword evidence="1" id="KW-0479">Metal-binding</keyword>
<keyword evidence="2" id="KW-0677">Repeat</keyword>
<evidence type="ECO:0000256" key="6">
    <source>
        <dbReference type="SAM" id="MobiDB-lite"/>
    </source>
</evidence>
<protein>
    <submittedName>
        <fullName evidence="11">Zinc-finger of a C2HC-type family protein</fullName>
    </submittedName>
    <submittedName>
        <fullName evidence="8">Zinc-finger of a C2HC-type, putative</fullName>
    </submittedName>
    <submittedName>
        <fullName evidence="9">Zinc-finger_of_a_C2HC-type_putative/Pfam:PF13913</fullName>
    </submittedName>
</protein>
<reference evidence="11" key="6">
    <citation type="submission" date="2019-02" db="EMBL/GenBank/DDBJ databases">
        <title>FDA dAtabase for Regulatory Grade micrObial Sequences (FDA-ARGOS): Supporting development and validation of Infectious Disease Dx tests.</title>
        <authorList>
            <person name="Duncan R."/>
            <person name="Fisher C."/>
            <person name="Tallon L.J."/>
            <person name="Sadzewicz L."/>
            <person name="Sengamalay N."/>
            <person name="Ott S."/>
            <person name="Godinez A."/>
            <person name="Nagaraj S."/>
            <person name="Nadendla S."/>
            <person name="Sichtig H."/>
        </authorList>
    </citation>
    <scope>NUCLEOTIDE SEQUENCE</scope>
    <source>
        <strain evidence="11">FDAARGOS_361</strain>
    </source>
</reference>
<name>A0A3S7X263_LEIDO</name>
<evidence type="ECO:0000313" key="14">
    <source>
        <dbReference type="Proteomes" id="UP000318447"/>
    </source>
</evidence>
<dbReference type="RefSeq" id="XP_003862447.1">
    <property type="nucleotide sequence ID" value="XM_003862399.1"/>
</dbReference>
<evidence type="ECO:0000313" key="9">
    <source>
        <dbReference type="EMBL" id="CAC5431738.1"/>
    </source>
</evidence>
<evidence type="ECO:0000256" key="4">
    <source>
        <dbReference type="ARBA" id="ARBA00022833"/>
    </source>
</evidence>
<dbReference type="EMBL" id="RHLC01000014">
    <property type="protein sequence ID" value="TPP52664.1"/>
    <property type="molecule type" value="Genomic_DNA"/>
</dbReference>
<evidence type="ECO:0000256" key="5">
    <source>
        <dbReference type="PROSITE-ProRule" id="PRU01371"/>
    </source>
</evidence>
<reference evidence="10" key="2">
    <citation type="submission" date="2011-01" db="EMBL/GenBank/DDBJ databases">
        <authorList>
            <person name="Zhao B.P."/>
            <person name="Ren Z.A."/>
            <person name="Li C.D."/>
        </authorList>
    </citation>
    <scope>NUCLEOTIDE SEQUENCE</scope>
    <source>
        <strain evidence="10">BPK282A1</strain>
    </source>
</reference>
<feature type="domain" description="C2HC/C3H-type" evidence="7">
    <location>
        <begin position="241"/>
        <end position="270"/>
    </location>
</feature>
<dbReference type="Gene3D" id="3.30.160.60">
    <property type="entry name" value="Classic Zinc Finger"/>
    <property type="match status" value="2"/>
</dbReference>
<dbReference type="Proteomes" id="UP000274082">
    <property type="component" value="Chromosome 29"/>
</dbReference>
<reference evidence="10 12" key="1">
    <citation type="journal article" date="2011" name="Genome Res.">
        <title>Whole genome sequencing of multiple Leishmania donovani clinical isolates provides insights into population structure and mechanisms of drug resistance.</title>
        <authorList>
            <person name="Downing T."/>
            <person name="Imamura H."/>
            <person name="Decuypere S."/>
            <person name="Clark T.G."/>
            <person name="Coombs G.H."/>
            <person name="Cotton J.A."/>
            <person name="Hilley J.D."/>
            <person name="de Doncker S."/>
            <person name="Maes I."/>
            <person name="Mottram J.C."/>
            <person name="Quail M.A."/>
            <person name="Rijal S."/>
            <person name="Sanders M."/>
            <person name="Schonian G."/>
            <person name="Stark O."/>
            <person name="Sundar S."/>
            <person name="Vanaerschot M."/>
            <person name="Hertz-Fowler C."/>
            <person name="Dujardin J.C."/>
            <person name="Berriman M."/>
        </authorList>
    </citation>
    <scope>NUCLEOTIDE SEQUENCE [LARGE SCALE GENOMIC DNA]</scope>
    <source>
        <strain evidence="10 12">BPK282A1</strain>
    </source>
</reference>
<organism evidence="8 13">
    <name type="scientific">Leishmania donovani</name>
    <dbReference type="NCBI Taxonomy" id="5661"/>
    <lineage>
        <taxon>Eukaryota</taxon>
        <taxon>Discoba</taxon>
        <taxon>Euglenozoa</taxon>
        <taxon>Kinetoplastea</taxon>
        <taxon>Metakinetoplastina</taxon>
        <taxon>Trypanosomatida</taxon>
        <taxon>Trypanosomatidae</taxon>
        <taxon>Leishmaniinae</taxon>
        <taxon>Leishmania</taxon>
    </lineage>
</organism>
<dbReference type="PROSITE" id="PS52027">
    <property type="entry name" value="ZF_C2HC_C3H"/>
    <property type="match status" value="2"/>
</dbReference>
<dbReference type="VEuPathDB" id="TriTrypDB:LdCL_290007800"/>
<evidence type="ECO:0000256" key="2">
    <source>
        <dbReference type="ARBA" id="ARBA00022737"/>
    </source>
</evidence>
<dbReference type="GeneID" id="13387186"/>
<dbReference type="VEuPathDB" id="TriTrypDB:LdBPK_290300.1"/>
<dbReference type="EMBL" id="CP029528">
    <property type="protein sequence ID" value="AYU80515.1"/>
    <property type="molecule type" value="Genomic_DNA"/>
</dbReference>
<dbReference type="OMA" id="RHAITCE"/>
<accession>E9BKH6</accession>
<evidence type="ECO:0000259" key="7">
    <source>
        <dbReference type="PROSITE" id="PS52027"/>
    </source>
</evidence>
<reference evidence="8 13" key="4">
    <citation type="journal article" date="2018" name="Sci. Rep.">
        <title>A complete Leishmania donovani reference genome identifies novel genetic variations associated with virulence.</title>
        <authorList>
            <person name="Lypaczewski P."/>
            <person name="Hoshizaki J."/>
            <person name="Zhang W.-W."/>
            <person name="McCall L.-I."/>
            <person name="Torcivia-Rodriguez J."/>
            <person name="Simonyan V."/>
            <person name="Kaur A."/>
            <person name="Dewar K."/>
            <person name="Matlashewski G."/>
        </authorList>
    </citation>
    <scope>NUCLEOTIDE SEQUENCE [LARGE SCALE GENOMIC DNA]</scope>
    <source>
        <strain evidence="8 13">LdCL</strain>
    </source>
</reference>
<dbReference type="InterPro" id="IPR049899">
    <property type="entry name" value="Znf_C2HC_C3H"/>
</dbReference>
<dbReference type="Proteomes" id="UP000008980">
    <property type="component" value="Chromosome 29"/>
</dbReference>
<evidence type="ECO:0000313" key="10">
    <source>
        <dbReference type="EMBL" id="CBZ35754.1"/>
    </source>
</evidence>
<evidence type="ECO:0000256" key="1">
    <source>
        <dbReference type="ARBA" id="ARBA00022723"/>
    </source>
</evidence>
<dbReference type="AlphaFoldDB" id="A0A3S7X263"/>
<feature type="compositionally biased region" description="Low complexity" evidence="6">
    <location>
        <begin position="299"/>
        <end position="316"/>
    </location>
</feature>
<evidence type="ECO:0000313" key="13">
    <source>
        <dbReference type="Proteomes" id="UP000274082"/>
    </source>
</evidence>
<feature type="compositionally biased region" description="Polar residues" evidence="6">
    <location>
        <begin position="173"/>
        <end position="188"/>
    </location>
</feature>
<dbReference type="OrthoDB" id="10255185at2759"/>
<gene>
    <name evidence="11" type="ORF">CGC21_27695</name>
    <name evidence="10" type="ORF">LDBPK_290300</name>
    <name evidence="8" type="ORF">LdCL_290007800</name>
    <name evidence="9" type="ORF">LDHU3_29.0400</name>
</gene>
<dbReference type="InterPro" id="IPR026319">
    <property type="entry name" value="ZC2HC1A/B-like"/>
</dbReference>